<proteinExistence type="predicted"/>
<dbReference type="GO" id="GO:0051607">
    <property type="term" value="P:defense response to virus"/>
    <property type="evidence" value="ECO:0007669"/>
    <property type="project" value="UniProtKB-KW"/>
</dbReference>
<reference evidence="2" key="1">
    <citation type="submission" date="2020-10" db="EMBL/GenBank/DDBJ databases">
        <title>Sequencing the genomes of 1000 actinobacteria strains.</title>
        <authorList>
            <person name="Klenk H.-P."/>
        </authorList>
    </citation>
    <scope>NUCLEOTIDE SEQUENCE</scope>
    <source>
        <strain evidence="2">DSM 45354</strain>
    </source>
</reference>
<keyword evidence="3" id="KW-1185">Reference proteome</keyword>
<evidence type="ECO:0000313" key="2">
    <source>
        <dbReference type="EMBL" id="MBE1609877.1"/>
    </source>
</evidence>
<gene>
    <name evidence="2" type="ORF">HEB94_006725</name>
</gene>
<evidence type="ECO:0008006" key="4">
    <source>
        <dbReference type="Google" id="ProtNLM"/>
    </source>
</evidence>
<keyword evidence="1" id="KW-0051">Antiviral defense</keyword>
<name>A0A927N162_9ACTN</name>
<dbReference type="SUPFAM" id="SSF81301">
    <property type="entry name" value="Nucleotidyltransferase"/>
    <property type="match status" value="1"/>
</dbReference>
<dbReference type="Proteomes" id="UP000638648">
    <property type="component" value="Unassembled WGS sequence"/>
</dbReference>
<dbReference type="InterPro" id="IPR043519">
    <property type="entry name" value="NT_sf"/>
</dbReference>
<accession>A0A927N162</accession>
<dbReference type="InterPro" id="IPR006116">
    <property type="entry name" value="NT_2-5OAS_ClassI-CCAase"/>
</dbReference>
<comment type="caution">
    <text evidence="2">The sequence shown here is derived from an EMBL/GenBank/DDBJ whole genome shotgun (WGS) entry which is preliminary data.</text>
</comment>
<dbReference type="CDD" id="cd05400">
    <property type="entry name" value="NT_2-5OAS_ClassI-CCAase"/>
    <property type="match status" value="1"/>
</dbReference>
<organism evidence="2 3">
    <name type="scientific">Actinopolymorpha pittospori</name>
    <dbReference type="NCBI Taxonomy" id="648752"/>
    <lineage>
        <taxon>Bacteria</taxon>
        <taxon>Bacillati</taxon>
        <taxon>Actinomycetota</taxon>
        <taxon>Actinomycetes</taxon>
        <taxon>Propionibacteriales</taxon>
        <taxon>Actinopolymorphaceae</taxon>
        <taxon>Actinopolymorpha</taxon>
    </lineage>
</organism>
<evidence type="ECO:0000256" key="1">
    <source>
        <dbReference type="ARBA" id="ARBA00023118"/>
    </source>
</evidence>
<dbReference type="EMBL" id="JADBEM010000001">
    <property type="protein sequence ID" value="MBE1609877.1"/>
    <property type="molecule type" value="Genomic_DNA"/>
</dbReference>
<sequence>METLSAEFESAVTNVTIHGEKQKRASAAHTEVRELLEVDRQLRDWGIDTILIGSYARLTGRYPGKDVDVFLRFKDLSVRHDPGRIYEEVKRVLVDHYGLKNQVPGGRVTEQARSLKIDFEDSGVPEELAFSVDAVPAVPWSEHWGIPNRNRDRWDEEDGRWVKTSPVELAIRTNTLATAASTSTVGNRSAYRPIVRLLRQVRHVHLGDNRPGGLYTEIAAYYAWSNGRVTGSSWAELLAGSLGVVADEIHLAVTDGMLDPVLGTQLKPALYAGQWASGAAKFRELAGLAKQALDADKCRAAKLWRDILGTNERGQVLPLPDGCDANGFPIASIAAVEAVGSNQPRGFA</sequence>
<dbReference type="AlphaFoldDB" id="A0A927N162"/>
<evidence type="ECO:0000313" key="3">
    <source>
        <dbReference type="Proteomes" id="UP000638648"/>
    </source>
</evidence>
<dbReference type="RefSeq" id="WP_192753373.1">
    <property type="nucleotide sequence ID" value="NZ_BAABJL010000284.1"/>
</dbReference>
<protein>
    <recommendedName>
        <fullName evidence="4">Nucleotidyltransferase</fullName>
    </recommendedName>
</protein>
<dbReference type="Pfam" id="PF18144">
    <property type="entry name" value="SMODS"/>
    <property type="match status" value="1"/>
</dbReference>
<dbReference type="GO" id="GO:0016779">
    <property type="term" value="F:nucleotidyltransferase activity"/>
    <property type="evidence" value="ECO:0007669"/>
    <property type="project" value="InterPro"/>
</dbReference>